<feature type="compositionally biased region" description="Polar residues" evidence="3">
    <location>
        <begin position="532"/>
        <end position="546"/>
    </location>
</feature>
<feature type="compositionally biased region" description="Pro residues" evidence="3">
    <location>
        <begin position="878"/>
        <end position="889"/>
    </location>
</feature>
<keyword evidence="2" id="KW-0539">Nucleus</keyword>
<feature type="domain" description="Fork-head" evidence="4">
    <location>
        <begin position="80"/>
        <end position="129"/>
    </location>
</feature>
<comment type="caution">
    <text evidence="5">The sequence shown here is derived from an EMBL/GenBank/DDBJ whole genome shotgun (WGS) entry which is preliminary data.</text>
</comment>
<evidence type="ECO:0000256" key="2">
    <source>
        <dbReference type="PROSITE-ProRule" id="PRU00089"/>
    </source>
</evidence>
<evidence type="ECO:0000256" key="1">
    <source>
        <dbReference type="ARBA" id="ARBA00023125"/>
    </source>
</evidence>
<feature type="region of interest" description="Disordered" evidence="3">
    <location>
        <begin position="210"/>
        <end position="319"/>
    </location>
</feature>
<feature type="region of interest" description="Disordered" evidence="3">
    <location>
        <begin position="510"/>
        <end position="546"/>
    </location>
</feature>
<feature type="region of interest" description="Disordered" evidence="3">
    <location>
        <begin position="1"/>
        <end position="61"/>
    </location>
</feature>
<feature type="DNA-binding region" description="Fork-head" evidence="2">
    <location>
        <begin position="80"/>
        <end position="129"/>
    </location>
</feature>
<keyword evidence="6" id="KW-1185">Reference proteome</keyword>
<feature type="compositionally biased region" description="Low complexity" evidence="3">
    <location>
        <begin position="890"/>
        <end position="922"/>
    </location>
</feature>
<evidence type="ECO:0000259" key="4">
    <source>
        <dbReference type="PROSITE" id="PS50039"/>
    </source>
</evidence>
<dbReference type="GO" id="GO:0043565">
    <property type="term" value="F:sequence-specific DNA binding"/>
    <property type="evidence" value="ECO:0007669"/>
    <property type="project" value="InterPro"/>
</dbReference>
<dbReference type="PANTHER" id="PTHR48125:SF12">
    <property type="entry name" value="AT HOOK TRANSCRIPTION FACTOR FAMILY-RELATED"/>
    <property type="match status" value="1"/>
</dbReference>
<dbReference type="Pfam" id="PF00250">
    <property type="entry name" value="Forkhead"/>
    <property type="match status" value="1"/>
</dbReference>
<comment type="subcellular location">
    <subcellularLocation>
        <location evidence="2">Nucleus</location>
    </subcellularLocation>
</comment>
<evidence type="ECO:0000313" key="6">
    <source>
        <dbReference type="Proteomes" id="UP001432027"/>
    </source>
</evidence>
<feature type="non-terminal residue" evidence="5">
    <location>
        <position position="1288"/>
    </location>
</feature>
<reference evidence="5" key="1">
    <citation type="submission" date="2023-10" db="EMBL/GenBank/DDBJ databases">
        <title>Genome assembly of Pristionchus species.</title>
        <authorList>
            <person name="Yoshida K."/>
            <person name="Sommer R.J."/>
        </authorList>
    </citation>
    <scope>NUCLEOTIDE SEQUENCE</scope>
    <source>
        <strain evidence="5">RS0144</strain>
    </source>
</reference>
<protein>
    <recommendedName>
        <fullName evidence="4">Fork-head domain-containing protein</fullName>
    </recommendedName>
</protein>
<feature type="compositionally biased region" description="Polar residues" evidence="3">
    <location>
        <begin position="215"/>
        <end position="230"/>
    </location>
</feature>
<dbReference type="InterPro" id="IPR001766">
    <property type="entry name" value="Fork_head_dom"/>
</dbReference>
<dbReference type="GO" id="GO:0003700">
    <property type="term" value="F:DNA-binding transcription factor activity"/>
    <property type="evidence" value="ECO:0007669"/>
    <property type="project" value="InterPro"/>
</dbReference>
<feature type="region of interest" description="Disordered" evidence="3">
    <location>
        <begin position="876"/>
        <end position="960"/>
    </location>
</feature>
<proteinExistence type="predicted"/>
<keyword evidence="1 2" id="KW-0238">DNA-binding</keyword>
<evidence type="ECO:0000313" key="5">
    <source>
        <dbReference type="EMBL" id="GMT07118.1"/>
    </source>
</evidence>
<evidence type="ECO:0000256" key="3">
    <source>
        <dbReference type="SAM" id="MobiDB-lite"/>
    </source>
</evidence>
<dbReference type="GO" id="GO:0005634">
    <property type="term" value="C:nucleus"/>
    <property type="evidence" value="ECO:0007669"/>
    <property type="project" value="UniProtKB-SubCell"/>
</dbReference>
<feature type="compositionally biased region" description="Basic and acidic residues" evidence="3">
    <location>
        <begin position="13"/>
        <end position="28"/>
    </location>
</feature>
<feature type="compositionally biased region" description="Low complexity" evidence="3">
    <location>
        <begin position="510"/>
        <end position="531"/>
    </location>
</feature>
<dbReference type="SMART" id="SM00339">
    <property type="entry name" value="FH"/>
    <property type="match status" value="1"/>
</dbReference>
<sequence length="1288" mass="142271">QASIADSADTGDEERLVIDESEPMKTDDVAEDVANGDDNMEEAPNGGDEGMSVSALDAPDDRPGWSNDQAVRYCEVLNISDIDLILLAIKSCQSESLRVNKIYNYIQNFFPERMCRTKGWKNSIRNLLSAKGDVIGSLKKGHRSVYIIVPKLNDKINNALSNGHCLLLAIRYARCGKTDDLHDAINKYSRDELAPYYLRMNEGQIKQADSVFDGTPTSEQEPSSSISMASEDSFAPSSDAESRTENTTVNDASASTAEDSEEEERLVIDESEPMQTDDVAATEPAPVSGDENMDETPNGGDEGMTATVMNDPDDQPGSSNAQVVRYCEVLHITDAELILLAIKSCHSESLPSKKINHYVQHFFPERMCRNKDWRNSMRTALSMNGDLGKRKEGHSPHQYFIIPELNDKINKELSKHQCLFLAVRNARGKGIIVDLNSPVRSALSRPRVDQRQRLHDLIMKYSKRESAPYYIRMNKRHIKQDDDVFDYPPTNEAQHHSMMAVADIISDVPKPSTSIPSSSAPRASASAPSAATMDNASSINEASNGSGSHAEVAEAVFTYDNQVPIDNVPLEEYYFRGPSSSYLPAQAFFHLCRLCMSVMPADRAAYRRHMARHSDEEKGMKSCEKCSLLVRETDEEEHLAQKANARSICTVCVKAFPDDIRYYCHLKQHHLVDLIRYCARCNIATKSAERMKTHIQSNECANIDLPTFASPLPGIIAESKLSFEEGLEPNGDFNMHALTQDQENAREFCKSDCTKRSLVQPTSHEVGGQSKNWRASCPYDFFLIPYHQYSSEGHDQMPFCKLRKPSDADLKAYGKLRKAVEKKGQVGVKGIDCIAAYFGLRRTVRESSAVSTSRANVTPAAPAAVLAAAAATTSHLIAPPPQPHVPPPATAQAVPTTTATPQRVDQPPTADAAAESPAAPAATSLKRPGSPATAELPAKQAKLQNDKEKAERRKRAENTVQSNVEMRIQRLFTENFCKDLPDYGRRGTPLAYSDEQRRATRLAIDCQGAVYTKCLFCHSMRGAYKPPENKRLEWITSYVNSSPGIAYVNNYIGKKHDKSKVCARHFDLSEITDECRIVDGALPKWLSRECLVCKQDIYIVGHEMPIFYEEQLRALASVSSCKRTPEEMRAACNEAIQYACPVDVLMATELFPDTLSTEARAAIETAKAKFTERARRRAAAPTATAAAPPVQAAIAAATSAATAAATARTPTPADASSDESERQLLRTLAATQRHAVFEPPTLAPAQRQQSPDDHFAIPATPLMRELDRELPTPRRAAAVEEIRNNLFA</sequence>
<dbReference type="Gene3D" id="1.10.10.10">
    <property type="entry name" value="Winged helix-like DNA-binding domain superfamily/Winged helix DNA-binding domain"/>
    <property type="match status" value="2"/>
</dbReference>
<dbReference type="PROSITE" id="PS50039">
    <property type="entry name" value="FORK_HEAD_3"/>
    <property type="match status" value="1"/>
</dbReference>
<organism evidence="5 6">
    <name type="scientific">Pristionchus entomophagus</name>
    <dbReference type="NCBI Taxonomy" id="358040"/>
    <lineage>
        <taxon>Eukaryota</taxon>
        <taxon>Metazoa</taxon>
        <taxon>Ecdysozoa</taxon>
        <taxon>Nematoda</taxon>
        <taxon>Chromadorea</taxon>
        <taxon>Rhabditida</taxon>
        <taxon>Rhabditina</taxon>
        <taxon>Diplogasteromorpha</taxon>
        <taxon>Diplogasteroidea</taxon>
        <taxon>Neodiplogasteridae</taxon>
        <taxon>Pristionchus</taxon>
    </lineage>
</organism>
<dbReference type="SUPFAM" id="SSF46785">
    <property type="entry name" value="Winged helix' DNA-binding domain"/>
    <property type="match status" value="2"/>
</dbReference>
<feature type="compositionally biased region" description="Acidic residues" evidence="3">
    <location>
        <begin position="258"/>
        <end position="272"/>
    </location>
</feature>
<feature type="non-terminal residue" evidence="5">
    <location>
        <position position="1"/>
    </location>
</feature>
<gene>
    <name evidence="5" type="ORF">PENTCL1PPCAC_29292</name>
</gene>
<accession>A0AAV5ULQ0</accession>
<name>A0AAV5ULQ0_9BILA</name>
<dbReference type="EMBL" id="BTSX01000006">
    <property type="protein sequence ID" value="GMT07118.1"/>
    <property type="molecule type" value="Genomic_DNA"/>
</dbReference>
<dbReference type="Proteomes" id="UP001432027">
    <property type="component" value="Unassembled WGS sequence"/>
</dbReference>
<dbReference type="InterPro" id="IPR036388">
    <property type="entry name" value="WH-like_DNA-bd_sf"/>
</dbReference>
<feature type="compositionally biased region" description="Acidic residues" evidence="3">
    <location>
        <begin position="29"/>
        <end position="41"/>
    </location>
</feature>
<dbReference type="PANTHER" id="PTHR48125">
    <property type="entry name" value="LP07818P1"/>
    <property type="match status" value="1"/>
</dbReference>
<feature type="compositionally biased region" description="Basic and acidic residues" evidence="3">
    <location>
        <begin position="944"/>
        <end position="957"/>
    </location>
</feature>
<dbReference type="InterPro" id="IPR036390">
    <property type="entry name" value="WH_DNA-bd_sf"/>
</dbReference>